<dbReference type="EMBL" id="SLXV01000025">
    <property type="protein sequence ID" value="TCP66267.1"/>
    <property type="molecule type" value="Genomic_DNA"/>
</dbReference>
<name>A0A4R2RUD2_9BACL</name>
<dbReference type="GO" id="GO:0003677">
    <property type="term" value="F:DNA binding"/>
    <property type="evidence" value="ECO:0007669"/>
    <property type="project" value="UniProtKB-KW"/>
</dbReference>
<dbReference type="AlphaFoldDB" id="A0A4R2RUD2"/>
<dbReference type="GO" id="GO:0005829">
    <property type="term" value="C:cytosol"/>
    <property type="evidence" value="ECO:0007669"/>
    <property type="project" value="TreeGrafter"/>
</dbReference>
<keyword evidence="15" id="KW-0175">Coiled coil</keyword>
<dbReference type="InterPro" id="IPR027417">
    <property type="entry name" value="P-loop_NTPase"/>
</dbReference>
<keyword evidence="4 14" id="KW-0378">Hydrolase</keyword>
<reference evidence="18 19" key="1">
    <citation type="submission" date="2019-03" db="EMBL/GenBank/DDBJ databases">
        <title>Genomic Encyclopedia of Type Strains, Phase IV (KMG-IV): sequencing the most valuable type-strain genomes for metagenomic binning, comparative biology and taxonomic classification.</title>
        <authorList>
            <person name="Goeker M."/>
        </authorList>
    </citation>
    <scope>NUCLEOTIDE SEQUENCE [LARGE SCALE GENOMIC DNA]</scope>
    <source>
        <strain evidence="18 19">DSM 46831</strain>
    </source>
</reference>
<feature type="domain" description="UvrD-like helicase C-terminal" evidence="17">
    <location>
        <begin position="371"/>
        <end position="657"/>
    </location>
</feature>
<dbReference type="GO" id="GO:0000725">
    <property type="term" value="P:recombinational repair"/>
    <property type="evidence" value="ECO:0007669"/>
    <property type="project" value="TreeGrafter"/>
</dbReference>
<feature type="domain" description="UvrD-like helicase ATP-binding" evidence="16">
    <location>
        <begin position="11"/>
        <end position="370"/>
    </location>
</feature>
<dbReference type="InterPro" id="IPR000212">
    <property type="entry name" value="DNA_helicase_UvrD/REP"/>
</dbReference>
<comment type="caution">
    <text evidence="18">The sequence shown here is derived from an EMBL/GenBank/DDBJ whole genome shotgun (WGS) entry which is preliminary data.</text>
</comment>
<dbReference type="PANTHER" id="PTHR11070:SF48">
    <property type="entry name" value="ATP-DEPENDENT HELICASE_NUCLEASE SUBUNIT A"/>
    <property type="match status" value="1"/>
</dbReference>
<keyword evidence="3" id="KW-0227">DNA damage</keyword>
<comment type="catalytic activity">
    <reaction evidence="11">
        <text>Couples ATP hydrolysis with the unwinding of duplex DNA by translocating in the 3'-5' direction.</text>
        <dbReference type="EC" id="5.6.2.4"/>
    </reaction>
</comment>
<evidence type="ECO:0000256" key="4">
    <source>
        <dbReference type="ARBA" id="ARBA00022801"/>
    </source>
</evidence>
<dbReference type="Gene3D" id="3.90.320.10">
    <property type="match status" value="1"/>
</dbReference>
<evidence type="ECO:0000256" key="7">
    <source>
        <dbReference type="ARBA" id="ARBA00022840"/>
    </source>
</evidence>
<keyword evidence="6 18" id="KW-0269">Exonuclease</keyword>
<evidence type="ECO:0000256" key="12">
    <source>
        <dbReference type="ARBA" id="ARBA00034808"/>
    </source>
</evidence>
<gene>
    <name evidence="18" type="ORF">EDD57_12517</name>
</gene>
<evidence type="ECO:0000256" key="1">
    <source>
        <dbReference type="ARBA" id="ARBA00022722"/>
    </source>
</evidence>
<keyword evidence="1" id="KW-0540">Nuclease</keyword>
<comment type="catalytic activity">
    <reaction evidence="13">
        <text>ATP + H2O = ADP + phosphate + H(+)</text>
        <dbReference type="Rhea" id="RHEA:13065"/>
        <dbReference type="ChEBI" id="CHEBI:15377"/>
        <dbReference type="ChEBI" id="CHEBI:15378"/>
        <dbReference type="ChEBI" id="CHEBI:30616"/>
        <dbReference type="ChEBI" id="CHEBI:43474"/>
        <dbReference type="ChEBI" id="CHEBI:456216"/>
        <dbReference type="EC" id="5.6.2.4"/>
    </reaction>
</comment>
<evidence type="ECO:0000256" key="8">
    <source>
        <dbReference type="ARBA" id="ARBA00023125"/>
    </source>
</evidence>
<dbReference type="GO" id="GO:0004527">
    <property type="term" value="F:exonuclease activity"/>
    <property type="evidence" value="ECO:0007669"/>
    <property type="project" value="UniProtKB-KW"/>
</dbReference>
<dbReference type="Pfam" id="PF12705">
    <property type="entry name" value="PDDEXK_1"/>
    <property type="match status" value="1"/>
</dbReference>
<dbReference type="SUPFAM" id="SSF52540">
    <property type="entry name" value="P-loop containing nucleoside triphosphate hydrolases"/>
    <property type="match status" value="1"/>
</dbReference>
<dbReference type="PROSITE" id="PS51217">
    <property type="entry name" value="UVRD_HELICASE_CTER"/>
    <property type="match status" value="1"/>
</dbReference>
<dbReference type="InterPro" id="IPR011604">
    <property type="entry name" value="PDDEXK-like_dom_sf"/>
</dbReference>
<organism evidence="18 19">
    <name type="scientific">Baia soyae</name>
    <dbReference type="NCBI Taxonomy" id="1544746"/>
    <lineage>
        <taxon>Bacteria</taxon>
        <taxon>Bacillati</taxon>
        <taxon>Bacillota</taxon>
        <taxon>Bacilli</taxon>
        <taxon>Bacillales</taxon>
        <taxon>Thermoactinomycetaceae</taxon>
        <taxon>Baia</taxon>
    </lineage>
</organism>
<dbReference type="InterPro" id="IPR014016">
    <property type="entry name" value="UvrD-like_ATP-bd"/>
</dbReference>
<dbReference type="Proteomes" id="UP000294746">
    <property type="component" value="Unassembled WGS sequence"/>
</dbReference>
<dbReference type="InterPro" id="IPR038726">
    <property type="entry name" value="PDDEXK_AddAB-type"/>
</dbReference>
<dbReference type="GO" id="GO:0043138">
    <property type="term" value="F:3'-5' DNA helicase activity"/>
    <property type="evidence" value="ECO:0007669"/>
    <property type="project" value="UniProtKB-EC"/>
</dbReference>
<keyword evidence="5 14" id="KW-0347">Helicase</keyword>
<keyword evidence="7 14" id="KW-0067">ATP-binding</keyword>
<evidence type="ECO:0000259" key="16">
    <source>
        <dbReference type="PROSITE" id="PS51198"/>
    </source>
</evidence>
<keyword evidence="2 14" id="KW-0547">Nucleotide-binding</keyword>
<evidence type="ECO:0000256" key="9">
    <source>
        <dbReference type="ARBA" id="ARBA00023204"/>
    </source>
</evidence>
<accession>A0A4R2RUD2</accession>
<evidence type="ECO:0000313" key="18">
    <source>
        <dbReference type="EMBL" id="TCP66267.1"/>
    </source>
</evidence>
<evidence type="ECO:0000256" key="2">
    <source>
        <dbReference type="ARBA" id="ARBA00022741"/>
    </source>
</evidence>
<dbReference type="Pfam" id="PF13361">
    <property type="entry name" value="UvrD_C"/>
    <property type="match status" value="1"/>
</dbReference>
<feature type="binding site" evidence="14">
    <location>
        <begin position="32"/>
        <end position="39"/>
    </location>
    <ligand>
        <name>ATP</name>
        <dbReference type="ChEBI" id="CHEBI:30616"/>
    </ligand>
</feature>
<proteinExistence type="predicted"/>
<keyword evidence="9" id="KW-0234">DNA repair</keyword>
<dbReference type="OrthoDB" id="9810135at2"/>
<dbReference type="PROSITE" id="PS51198">
    <property type="entry name" value="UVRD_HELICASE_ATP_BIND"/>
    <property type="match status" value="1"/>
</dbReference>
<evidence type="ECO:0000256" key="13">
    <source>
        <dbReference type="ARBA" id="ARBA00048988"/>
    </source>
</evidence>
<evidence type="ECO:0000256" key="15">
    <source>
        <dbReference type="SAM" id="Coils"/>
    </source>
</evidence>
<evidence type="ECO:0000256" key="5">
    <source>
        <dbReference type="ARBA" id="ARBA00022806"/>
    </source>
</evidence>
<keyword evidence="8" id="KW-0238">DNA-binding</keyword>
<dbReference type="InterPro" id="IPR011335">
    <property type="entry name" value="Restrct_endonuc-II-like"/>
</dbReference>
<feature type="coiled-coil region" evidence="15">
    <location>
        <begin position="70"/>
        <end position="101"/>
    </location>
</feature>
<evidence type="ECO:0000256" key="3">
    <source>
        <dbReference type="ARBA" id="ARBA00022763"/>
    </source>
</evidence>
<evidence type="ECO:0000256" key="14">
    <source>
        <dbReference type="PROSITE-ProRule" id="PRU00560"/>
    </source>
</evidence>
<dbReference type="GO" id="GO:0033202">
    <property type="term" value="C:DNA helicase complex"/>
    <property type="evidence" value="ECO:0007669"/>
    <property type="project" value="TreeGrafter"/>
</dbReference>
<keyword evidence="19" id="KW-1185">Reference proteome</keyword>
<dbReference type="SUPFAM" id="SSF52980">
    <property type="entry name" value="Restriction endonuclease-like"/>
    <property type="match status" value="1"/>
</dbReference>
<dbReference type="CDD" id="cd17932">
    <property type="entry name" value="DEXQc_UvrD"/>
    <property type="match status" value="1"/>
</dbReference>
<dbReference type="PANTHER" id="PTHR11070">
    <property type="entry name" value="UVRD / RECB / PCRA DNA HELICASE FAMILY MEMBER"/>
    <property type="match status" value="1"/>
</dbReference>
<evidence type="ECO:0000256" key="6">
    <source>
        <dbReference type="ARBA" id="ARBA00022839"/>
    </source>
</evidence>
<dbReference type="Gene3D" id="1.10.486.10">
    <property type="entry name" value="PCRA, domain 4"/>
    <property type="match status" value="1"/>
</dbReference>
<keyword evidence="10" id="KW-0413">Isomerase</keyword>
<dbReference type="GO" id="GO:0005524">
    <property type="term" value="F:ATP binding"/>
    <property type="evidence" value="ECO:0007669"/>
    <property type="project" value="UniProtKB-UniRule"/>
</dbReference>
<sequence length="1083" mass="127206">MEKWMEELICESLSEEQKEAVLSKQYRCIVMAGAGAGKTRVLVKRFVYTLCQFGMNPSNLRKMVAITFTKKAATEMRDRLRKEMERMIDRLGKRGDEAEVQSWNEVRQCLDEAHIYTIHSYCQLILSTEPIRAGVDPFFQVVEEWEANRLLEQAVIHVLSSTELLHQRSEIEREWWMYYLSLIGWTRAESMLVELSRKWRNLGWTFSKLVDCTTESLLHRLGSDDSEKEHEMNLESEEMMTRLLLFYLQEIHVYYQLLKQQKARYDYQDLIQMVCEALEKDPSFRVHIKQQIQSLMIDEYQDTDGLQKRLVDFIIAEQVDAYRYVFVVGDPKQSIYRFRGADVSIFIETQKEWMDEENGCLHLTHNYRSQAGIVQFSNQLCKHAFPVDEFRPIQASRTGKGIDIDKPVQLLCISNKDRNNEKLVEQEAMIISNQIKRLRSDFRYGDMVLLLRKMNDASLYEQILRSQGLPVRIVGGSSFYETQEIQDFLYLLATILTPARAENWVGALRSPFVHMSDEGITRLALRTGWTGDPRSWLNQSILKEHDQLRLRNFCSLYESLKRMSLRRTPGQLIRWIMEHSNYMTILWGLPNGAQAAFNLEKWCSTWEIESDPTLLTLEGFLEKMELYQSEANQEPEAEIWDEGEDVIRIMTIHKSKGLEFPIVFLPNLWNTSHVPVSRESSLIHPTMGLVIKGFDHLERQSYAKSKIEFPRWKEAVFYEEELESQELMRLLYVAVTRAEDTLFLGLPENQGKSTSTKDLASWLRGILTMDSDEPRESIPFGSDFLPILYENTFSITPPLVEGERKSDPFDHTAISFTEPIPFGKYNHIPISVTDWKELVHCPRKYYYHRVLQVPIPDVERVEEKPSVSYISGNRRGEIVHYLCEKTVSSAERLWLQPDWFARIAHIFHLNSREMEALQPDLEQIRTRFLDSHVVQRIAESKKVLTEEPFQFVTPGFRISGQIDLLLQDQHQGWEIIDFKTDRMKVEDITEKKTFYLPQLQLYSLAWRARGMQINGATLYFLDCNHEERIQIDSQWWQQAERLLEYTRSFFPLERKMFNWPTKPSKNCSYCEYNVLCDKIGTNS</sequence>
<dbReference type="Gene3D" id="3.40.50.300">
    <property type="entry name" value="P-loop containing nucleotide triphosphate hydrolases"/>
    <property type="match status" value="4"/>
</dbReference>
<dbReference type="RefSeq" id="WP_131849106.1">
    <property type="nucleotide sequence ID" value="NZ_SLXV01000025.1"/>
</dbReference>
<evidence type="ECO:0000256" key="10">
    <source>
        <dbReference type="ARBA" id="ARBA00023235"/>
    </source>
</evidence>
<evidence type="ECO:0000256" key="11">
    <source>
        <dbReference type="ARBA" id="ARBA00034617"/>
    </source>
</evidence>
<evidence type="ECO:0000313" key="19">
    <source>
        <dbReference type="Proteomes" id="UP000294746"/>
    </source>
</evidence>
<protein>
    <recommendedName>
        <fullName evidence="12">DNA 3'-5' helicase</fullName>
        <ecNumber evidence="12">5.6.2.4</ecNumber>
    </recommendedName>
</protein>
<evidence type="ECO:0000259" key="17">
    <source>
        <dbReference type="PROSITE" id="PS51217"/>
    </source>
</evidence>
<dbReference type="EC" id="5.6.2.4" evidence="12"/>
<dbReference type="InterPro" id="IPR014017">
    <property type="entry name" value="DNA_helicase_UvrD-like_C"/>
</dbReference>
<dbReference type="Pfam" id="PF00580">
    <property type="entry name" value="UvrD-helicase"/>
    <property type="match status" value="1"/>
</dbReference>